<accession>A0A9X3KW18</accession>
<dbReference type="EMBL" id="JAPZVI010000003">
    <property type="protein sequence ID" value="MCZ8400949.1"/>
    <property type="molecule type" value="Genomic_DNA"/>
</dbReference>
<gene>
    <name evidence="1" type="ORF">O9570_05810</name>
</gene>
<evidence type="ECO:0000313" key="2">
    <source>
        <dbReference type="Proteomes" id="UP001141992"/>
    </source>
</evidence>
<proteinExistence type="predicted"/>
<comment type="caution">
    <text evidence="1">The sequence shown here is derived from an EMBL/GenBank/DDBJ whole genome shotgun (WGS) entry which is preliminary data.</text>
</comment>
<dbReference type="RefSeq" id="WP_054438440.1">
    <property type="nucleotide sequence ID" value="NZ_CYTI01000005.1"/>
</dbReference>
<name>A0A9X3KW18_ALCXX</name>
<organism evidence="1 2">
    <name type="scientific">Alcaligenes xylosoxydans xylosoxydans</name>
    <name type="common">Achromobacter xylosoxidans</name>
    <dbReference type="NCBI Taxonomy" id="85698"/>
    <lineage>
        <taxon>Bacteria</taxon>
        <taxon>Pseudomonadati</taxon>
        <taxon>Pseudomonadota</taxon>
        <taxon>Betaproteobacteria</taxon>
        <taxon>Burkholderiales</taxon>
        <taxon>Alcaligenaceae</taxon>
        <taxon>Achromobacter</taxon>
    </lineage>
</organism>
<reference evidence="1" key="1">
    <citation type="submission" date="2022-12" db="EMBL/GenBank/DDBJ databases">
        <authorList>
            <person name="Voronina O.L."/>
            <person name="Kunda M.S."/>
            <person name="Ryzhova N."/>
            <person name="Aksenova E.I."/>
        </authorList>
    </citation>
    <scope>NUCLEOTIDE SEQUENCE</scope>
    <source>
        <strain evidence="1">SCCH136:Ach223948</strain>
    </source>
</reference>
<protein>
    <submittedName>
        <fullName evidence="1">Uncharacterized protein</fullName>
    </submittedName>
</protein>
<sequence>MARTGKTADQVLAMLDRSVLAGDGAGGLTKKWDGDTLRRQVQAEAEIIAAFGQQAGAAIERHAEQKRAELRQQIKATQDPEKIEALQAQINEINTQERLLNVAVGALGGSGGVAALQAGLSEAADRMRRYTIADSEKFAGITDGETTLDNKSGESAGIRGDGFKTAGTRVVLDKLCGDVNERCKTQRDANSQPVLDANGVPRLELDGNGRVQFDKKAAEMTMAEFLETDPGKEMSGPTGGNQGGPGTLLGLAYSPGGVLDLAHEAYGGSHDFIGGTLSGYYDEKGNARRGLTAVQDFMYETWTGIALVPATPFALSEALPPQAWKALDILLRMKR</sequence>
<dbReference type="AlphaFoldDB" id="A0A9X3KW18"/>
<dbReference type="Proteomes" id="UP001141992">
    <property type="component" value="Unassembled WGS sequence"/>
</dbReference>
<evidence type="ECO:0000313" key="1">
    <source>
        <dbReference type="EMBL" id="MCZ8400949.1"/>
    </source>
</evidence>